<dbReference type="InterPro" id="IPR000873">
    <property type="entry name" value="AMP-dep_synth/lig_dom"/>
</dbReference>
<dbReference type="GeneID" id="55991935"/>
<dbReference type="Gene3D" id="3.40.50.12780">
    <property type="entry name" value="N-terminal domain of ligase-like"/>
    <property type="match status" value="1"/>
</dbReference>
<dbReference type="KEGG" id="trg:TRUGW13939_04434"/>
<dbReference type="NCBIfam" id="NF002937">
    <property type="entry name" value="PRK03584.1"/>
    <property type="match status" value="1"/>
</dbReference>
<dbReference type="OrthoDB" id="10253869at2759"/>
<dbReference type="AlphaFoldDB" id="A0A7H8QTL5"/>
<dbReference type="GO" id="GO:0006629">
    <property type="term" value="P:lipid metabolic process"/>
    <property type="evidence" value="ECO:0007669"/>
    <property type="project" value="InterPro"/>
</dbReference>
<sequence length="688" mass="76795">MGSLQPRKPLWTPAHTKQTTIVKFIHYVNKNHKLQLQTYDDLWNWSVHPRTLRTFWRDAYIFLGIAPPSRSEKQIGPALHSLDGQSQLMFPPPTFFPDEKFNLAEFILRGHEDGKVAIHFVREGKPGVEHVTWSSLRQRTAEAYDAMVSSDVKPGDIVAVVMANSVDTIVLALATLSIGAVWASASPELGVQAIIDRYDQLKPAIIFADDAYIYAGKTIVLQDRIESWSKSLAAHNEKLVNVVVLAYCGGPVEISRIGRGISWDDFRQRKTGRELSFLQSPFIHPAFILFSSGTTGAPKCIVHSAGGVALKVNCDSRLQNDLRPEDVFFQYTTTAWVMWVLNFVNLSIGATMLLYDGSPFHPEPGILLKLAQNLGVTVFGTSPRYLSELSSRNIMPRKQYNMSNLRTVTSTGSVLTKEQYEWFYQDGFPKHTQLISMSGGTDIAGCFVGGCAILPVYAGEIQAKCLGMSIDILDASRIDPVSIEDLHQPGELVCRQPFPSQPLQFYGMSGQEKYQKSYFSTFGNGIWCQGDFIQKIRHSNGLILLGRSDGVLNPSGVRFGSAEIYSVTETMKDISDAICVGQRRSFDDEEIVLLFVKMKPSHRLTPQLTTSLKTAIKERYSIRHVPAYIFEVPDIPYTINGKKCEINVKQIVSGMNTKVSGTVANPQSLEAYKNYFNLPQREKGKSKL</sequence>
<dbReference type="RefSeq" id="XP_035343500.1">
    <property type="nucleotide sequence ID" value="XM_035487607.1"/>
</dbReference>
<evidence type="ECO:0000259" key="1">
    <source>
        <dbReference type="Pfam" id="PF00501"/>
    </source>
</evidence>
<gene>
    <name evidence="2" type="ORF">TRUGW13939_04434</name>
</gene>
<proteinExistence type="predicted"/>
<dbReference type="Gene3D" id="3.30.300.30">
    <property type="match status" value="1"/>
</dbReference>
<evidence type="ECO:0000313" key="2">
    <source>
        <dbReference type="EMBL" id="QKX57322.1"/>
    </source>
</evidence>
<dbReference type="PANTHER" id="PTHR42921:SF4">
    <property type="entry name" value="ACETOACETYL-COA SYNTHASE (AFU_ORTHOLOGUE AFUA_8G04770)"/>
    <property type="match status" value="1"/>
</dbReference>
<dbReference type="GO" id="GO:0030729">
    <property type="term" value="F:acetoacetate-CoA ligase activity"/>
    <property type="evidence" value="ECO:0007669"/>
    <property type="project" value="InterPro"/>
</dbReference>
<dbReference type="EMBL" id="CP055899">
    <property type="protein sequence ID" value="QKX57322.1"/>
    <property type="molecule type" value="Genomic_DNA"/>
</dbReference>
<keyword evidence="3" id="KW-1185">Reference proteome</keyword>
<name>A0A7H8QTL5_TALRU</name>
<protein>
    <recommendedName>
        <fullName evidence="1">AMP-dependent synthetase/ligase domain-containing protein</fullName>
    </recommendedName>
</protein>
<dbReference type="InterPro" id="IPR042099">
    <property type="entry name" value="ANL_N_sf"/>
</dbReference>
<dbReference type="PROSITE" id="PS00455">
    <property type="entry name" value="AMP_BINDING"/>
    <property type="match status" value="1"/>
</dbReference>
<organism evidence="2 3">
    <name type="scientific">Talaromyces rugulosus</name>
    <name type="common">Penicillium rugulosum</name>
    <dbReference type="NCBI Taxonomy" id="121627"/>
    <lineage>
        <taxon>Eukaryota</taxon>
        <taxon>Fungi</taxon>
        <taxon>Dikarya</taxon>
        <taxon>Ascomycota</taxon>
        <taxon>Pezizomycotina</taxon>
        <taxon>Eurotiomycetes</taxon>
        <taxon>Eurotiomycetidae</taxon>
        <taxon>Eurotiales</taxon>
        <taxon>Trichocomaceae</taxon>
        <taxon>Talaromyces</taxon>
        <taxon>Talaromyces sect. Islandici</taxon>
    </lineage>
</organism>
<feature type="domain" description="AMP-dependent synthetase/ligase" evidence="1">
    <location>
        <begin position="114"/>
        <end position="497"/>
    </location>
</feature>
<evidence type="ECO:0000313" key="3">
    <source>
        <dbReference type="Proteomes" id="UP000509510"/>
    </source>
</evidence>
<dbReference type="InterPro" id="IPR005914">
    <property type="entry name" value="Acac_CoA_synth"/>
</dbReference>
<dbReference type="Pfam" id="PF00501">
    <property type="entry name" value="AMP-binding"/>
    <property type="match status" value="1"/>
</dbReference>
<dbReference type="NCBIfam" id="TIGR01217">
    <property type="entry name" value="ac_ac_CoA_syn"/>
    <property type="match status" value="1"/>
</dbReference>
<dbReference type="Proteomes" id="UP000509510">
    <property type="component" value="Chromosome II"/>
</dbReference>
<dbReference type="InterPro" id="IPR045851">
    <property type="entry name" value="AMP-bd_C_sf"/>
</dbReference>
<dbReference type="SUPFAM" id="SSF56801">
    <property type="entry name" value="Acetyl-CoA synthetase-like"/>
    <property type="match status" value="1"/>
</dbReference>
<reference evidence="3" key="1">
    <citation type="submission" date="2020-06" db="EMBL/GenBank/DDBJ databases">
        <title>A chromosome-scale genome assembly of Talaromyces rugulosus W13939.</title>
        <authorList>
            <person name="Wang B."/>
            <person name="Guo L."/>
            <person name="Ye K."/>
            <person name="Wang L."/>
        </authorList>
    </citation>
    <scope>NUCLEOTIDE SEQUENCE [LARGE SCALE GENOMIC DNA]</scope>
    <source>
        <strain evidence="3">W13939</strain>
    </source>
</reference>
<accession>A0A7H8QTL5</accession>
<dbReference type="PANTHER" id="PTHR42921">
    <property type="entry name" value="ACETOACETYL-COA SYNTHETASE"/>
    <property type="match status" value="1"/>
</dbReference>
<dbReference type="InterPro" id="IPR020845">
    <property type="entry name" value="AMP-binding_CS"/>
</dbReference>